<organism evidence="3 4">
    <name type="scientific">Komagataeibacter swingsii</name>
    <dbReference type="NCBI Taxonomy" id="215220"/>
    <lineage>
        <taxon>Bacteria</taxon>
        <taxon>Pseudomonadati</taxon>
        <taxon>Pseudomonadota</taxon>
        <taxon>Alphaproteobacteria</taxon>
        <taxon>Acetobacterales</taxon>
        <taxon>Acetobacteraceae</taxon>
        <taxon>Komagataeibacter</taxon>
    </lineage>
</organism>
<dbReference type="Proteomes" id="UP000247371">
    <property type="component" value="Unassembled WGS sequence"/>
</dbReference>
<dbReference type="Pfam" id="PF13546">
    <property type="entry name" value="DDE_5"/>
    <property type="match status" value="1"/>
</dbReference>
<dbReference type="EMBL" id="NKUB01000013">
    <property type="protein sequence ID" value="PYD69218.1"/>
    <property type="molecule type" value="Genomic_DNA"/>
</dbReference>
<dbReference type="PANTHER" id="PTHR33627:SF1">
    <property type="entry name" value="TRANSPOSASE"/>
    <property type="match status" value="1"/>
</dbReference>
<feature type="region of interest" description="Disordered" evidence="1">
    <location>
        <begin position="117"/>
        <end position="174"/>
    </location>
</feature>
<name>A0A2V4SB77_9PROT</name>
<protein>
    <recommendedName>
        <fullName evidence="2">Transposase IS701-like DDE domain-containing protein</fullName>
    </recommendedName>
</protein>
<dbReference type="PANTHER" id="PTHR33627">
    <property type="entry name" value="TRANSPOSASE"/>
    <property type="match status" value="1"/>
</dbReference>
<proteinExistence type="predicted"/>
<feature type="compositionally biased region" description="Basic and acidic residues" evidence="1">
    <location>
        <begin position="117"/>
        <end position="131"/>
    </location>
</feature>
<dbReference type="InterPro" id="IPR039365">
    <property type="entry name" value="IS701-like"/>
</dbReference>
<accession>A0A2V4SB77</accession>
<dbReference type="InterPro" id="IPR038721">
    <property type="entry name" value="IS701-like_DDE_dom"/>
</dbReference>
<evidence type="ECO:0000259" key="2">
    <source>
        <dbReference type="Pfam" id="PF13546"/>
    </source>
</evidence>
<dbReference type="AlphaFoldDB" id="A0A2V4SB77"/>
<evidence type="ECO:0000313" key="3">
    <source>
        <dbReference type="EMBL" id="PYD69218.1"/>
    </source>
</evidence>
<comment type="caution">
    <text evidence="3">The sequence shown here is derived from an EMBL/GenBank/DDBJ whole genome shotgun (WGS) entry which is preliminary data.</text>
</comment>
<feature type="domain" description="Transposase IS701-like DDE" evidence="2">
    <location>
        <begin position="2"/>
        <end position="79"/>
    </location>
</feature>
<reference evidence="3 4" key="1">
    <citation type="submission" date="2017-07" db="EMBL/GenBank/DDBJ databases">
        <title>A draft genome sequence of Komagataeibacter swingsii LMG 22125.</title>
        <authorList>
            <person name="Skraban J."/>
            <person name="Cleenwerck I."/>
            <person name="Vandamme P."/>
            <person name="Trcek J."/>
        </authorList>
    </citation>
    <scope>NUCLEOTIDE SEQUENCE [LARGE SCALE GENOMIC DNA]</scope>
    <source>
        <strain evidence="3 4">LMG 22125</strain>
    </source>
</reference>
<keyword evidence="4" id="KW-1185">Reference proteome</keyword>
<gene>
    <name evidence="3" type="ORF">CFR76_11250</name>
</gene>
<evidence type="ECO:0000256" key="1">
    <source>
        <dbReference type="SAM" id="MobiDB-lite"/>
    </source>
</evidence>
<evidence type="ECO:0000313" key="4">
    <source>
        <dbReference type="Proteomes" id="UP000247371"/>
    </source>
</evidence>
<sequence>MAARSGDIPHDRLHHFVSAGVWDSALPEATLRRHSDHLVGGTRSWLIIKDTSLPKKGEHSVGVAPQYASTLGRKANRQTPEKAIEEIDRPCAAGVRSGCGRLADAGYGLSAPFLHSGPERAEPALDSRDTTSSESLFRRCRTRVSGQQTLAHPGRIRHRPQPGHYKQDPGPTDD</sequence>